<comment type="cofactor">
    <cofactor evidence="1">
        <name>Mg(2+)</name>
        <dbReference type="ChEBI" id="CHEBI:18420"/>
    </cofactor>
</comment>
<keyword evidence="7" id="KW-0732">Signal</keyword>
<dbReference type="Gene3D" id="1.25.40.10">
    <property type="entry name" value="Tetratricopeptide repeat domain"/>
    <property type="match status" value="1"/>
</dbReference>
<feature type="repeat" description="TPR" evidence="4">
    <location>
        <begin position="216"/>
        <end position="249"/>
    </location>
</feature>
<dbReference type="GO" id="GO:0043709">
    <property type="term" value="P:cell adhesion involved in single-species biofilm formation"/>
    <property type="evidence" value="ECO:0007669"/>
    <property type="project" value="TreeGrafter"/>
</dbReference>
<feature type="transmembrane region" description="Helical" evidence="6">
    <location>
        <begin position="417"/>
        <end position="437"/>
    </location>
</feature>
<dbReference type="Gene3D" id="3.30.70.270">
    <property type="match status" value="1"/>
</dbReference>
<organism evidence="9 10">
    <name type="scientific">Idiomarina seosinensis</name>
    <dbReference type="NCBI Taxonomy" id="281739"/>
    <lineage>
        <taxon>Bacteria</taxon>
        <taxon>Pseudomonadati</taxon>
        <taxon>Pseudomonadota</taxon>
        <taxon>Gammaproteobacteria</taxon>
        <taxon>Alteromonadales</taxon>
        <taxon>Idiomarinaceae</taxon>
        <taxon>Idiomarina</taxon>
    </lineage>
</organism>
<feature type="signal peptide" evidence="7">
    <location>
        <begin position="1"/>
        <end position="18"/>
    </location>
</feature>
<reference evidence="9 10" key="1">
    <citation type="journal article" date="2011" name="Front. Microbiol.">
        <title>Genomic signatures of strain selection and enhancement in Bacillus atrophaeus var. globigii, a historical biowarfare simulant.</title>
        <authorList>
            <person name="Gibbons H.S."/>
            <person name="Broomall S.M."/>
            <person name="McNew L.A."/>
            <person name="Daligault H."/>
            <person name="Chapman C."/>
            <person name="Bruce D."/>
            <person name="Karavis M."/>
            <person name="Krepps M."/>
            <person name="McGregor P.A."/>
            <person name="Hong C."/>
            <person name="Park K.H."/>
            <person name="Akmal A."/>
            <person name="Feldman A."/>
            <person name="Lin J.S."/>
            <person name="Chang W.E."/>
            <person name="Higgs B.W."/>
            <person name="Demirev P."/>
            <person name="Lindquist J."/>
            <person name="Liem A."/>
            <person name="Fochler E."/>
            <person name="Read T.D."/>
            <person name="Tapia R."/>
            <person name="Johnson S."/>
            <person name="Bishop-Lilly K.A."/>
            <person name="Detter C."/>
            <person name="Han C."/>
            <person name="Sozhamannan S."/>
            <person name="Rosenzweig C.N."/>
            <person name="Skowronski E.W."/>
        </authorList>
    </citation>
    <scope>NUCLEOTIDE SEQUENCE [LARGE SCALE GENOMIC DNA]</scope>
    <source>
        <strain evidence="9 10">CL-SP19</strain>
    </source>
</reference>
<dbReference type="InterPro" id="IPR050469">
    <property type="entry name" value="Diguanylate_Cyclase"/>
</dbReference>
<comment type="caution">
    <text evidence="9">The sequence shown here is derived from an EMBL/GenBank/DDBJ whole genome shotgun (WGS) entry which is preliminary data.</text>
</comment>
<feature type="coiled-coil region" evidence="5">
    <location>
        <begin position="375"/>
        <end position="414"/>
    </location>
</feature>
<evidence type="ECO:0000256" key="7">
    <source>
        <dbReference type="SAM" id="SignalP"/>
    </source>
</evidence>
<evidence type="ECO:0000256" key="1">
    <source>
        <dbReference type="ARBA" id="ARBA00001946"/>
    </source>
</evidence>
<evidence type="ECO:0000256" key="6">
    <source>
        <dbReference type="SAM" id="Phobius"/>
    </source>
</evidence>
<comment type="catalytic activity">
    <reaction evidence="3">
        <text>2 GTP = 3',3'-c-di-GMP + 2 diphosphate</text>
        <dbReference type="Rhea" id="RHEA:24898"/>
        <dbReference type="ChEBI" id="CHEBI:33019"/>
        <dbReference type="ChEBI" id="CHEBI:37565"/>
        <dbReference type="ChEBI" id="CHEBI:58805"/>
        <dbReference type="EC" id="2.7.7.65"/>
    </reaction>
</comment>
<feature type="domain" description="GGDEF" evidence="8">
    <location>
        <begin position="480"/>
        <end position="612"/>
    </location>
</feature>
<evidence type="ECO:0000259" key="8">
    <source>
        <dbReference type="PROSITE" id="PS50887"/>
    </source>
</evidence>
<dbReference type="RefSeq" id="WP_126784294.1">
    <property type="nucleotide sequence ID" value="NZ_PIQF01000001.1"/>
</dbReference>
<keyword evidence="5" id="KW-0175">Coiled coil</keyword>
<dbReference type="FunFam" id="3.30.70.270:FF:000001">
    <property type="entry name" value="Diguanylate cyclase domain protein"/>
    <property type="match status" value="1"/>
</dbReference>
<dbReference type="InterPro" id="IPR011990">
    <property type="entry name" value="TPR-like_helical_dom_sf"/>
</dbReference>
<evidence type="ECO:0000256" key="4">
    <source>
        <dbReference type="PROSITE-ProRule" id="PRU00339"/>
    </source>
</evidence>
<dbReference type="Pfam" id="PF00990">
    <property type="entry name" value="GGDEF"/>
    <property type="match status" value="1"/>
</dbReference>
<keyword evidence="10" id="KW-1185">Reference proteome</keyword>
<feature type="chain" id="PRO_5019554103" description="diguanylate cyclase" evidence="7">
    <location>
        <begin position="19"/>
        <end position="618"/>
    </location>
</feature>
<keyword evidence="6" id="KW-0812">Transmembrane</keyword>
<evidence type="ECO:0000313" key="10">
    <source>
        <dbReference type="Proteomes" id="UP000287908"/>
    </source>
</evidence>
<protein>
    <recommendedName>
        <fullName evidence="2">diguanylate cyclase</fullName>
        <ecNumber evidence="2">2.7.7.65</ecNumber>
    </recommendedName>
</protein>
<dbReference type="OrthoDB" id="6191081at2"/>
<dbReference type="InterPro" id="IPR019734">
    <property type="entry name" value="TPR_rpt"/>
</dbReference>
<dbReference type="GO" id="GO:0005886">
    <property type="term" value="C:plasma membrane"/>
    <property type="evidence" value="ECO:0007669"/>
    <property type="project" value="TreeGrafter"/>
</dbReference>
<dbReference type="InterPro" id="IPR029787">
    <property type="entry name" value="Nucleotide_cyclase"/>
</dbReference>
<dbReference type="PANTHER" id="PTHR45138:SF9">
    <property type="entry name" value="DIGUANYLATE CYCLASE DGCM-RELATED"/>
    <property type="match status" value="1"/>
</dbReference>
<keyword evidence="6" id="KW-1133">Transmembrane helix</keyword>
<name>A0A432ZL63_9GAMM</name>
<dbReference type="Proteomes" id="UP000287908">
    <property type="component" value="Unassembled WGS sequence"/>
</dbReference>
<evidence type="ECO:0000256" key="3">
    <source>
        <dbReference type="ARBA" id="ARBA00034247"/>
    </source>
</evidence>
<dbReference type="PROSITE" id="PS50005">
    <property type="entry name" value="TPR"/>
    <property type="match status" value="1"/>
</dbReference>
<dbReference type="InterPro" id="IPR000160">
    <property type="entry name" value="GGDEF_dom"/>
</dbReference>
<dbReference type="SMART" id="SM00028">
    <property type="entry name" value="TPR"/>
    <property type="match status" value="3"/>
</dbReference>
<dbReference type="EMBL" id="PIQF01000001">
    <property type="protein sequence ID" value="RUO77962.1"/>
    <property type="molecule type" value="Genomic_DNA"/>
</dbReference>
<evidence type="ECO:0000313" key="9">
    <source>
        <dbReference type="EMBL" id="RUO77962.1"/>
    </source>
</evidence>
<evidence type="ECO:0000256" key="5">
    <source>
        <dbReference type="SAM" id="Coils"/>
    </source>
</evidence>
<dbReference type="CDD" id="cd01949">
    <property type="entry name" value="GGDEF"/>
    <property type="match status" value="1"/>
</dbReference>
<dbReference type="GO" id="GO:0052621">
    <property type="term" value="F:diguanylate cyclase activity"/>
    <property type="evidence" value="ECO:0007669"/>
    <property type="project" value="UniProtKB-EC"/>
</dbReference>
<dbReference type="Pfam" id="PF13424">
    <property type="entry name" value="TPR_12"/>
    <property type="match status" value="1"/>
</dbReference>
<dbReference type="AlphaFoldDB" id="A0A432ZL63"/>
<dbReference type="PROSITE" id="PS50887">
    <property type="entry name" value="GGDEF"/>
    <property type="match status" value="1"/>
</dbReference>
<dbReference type="SMART" id="SM00267">
    <property type="entry name" value="GGDEF"/>
    <property type="match status" value="1"/>
</dbReference>
<dbReference type="EC" id="2.7.7.65" evidence="2"/>
<accession>A0A432ZL63</accession>
<dbReference type="SUPFAM" id="SSF55073">
    <property type="entry name" value="Nucleotide cyclase"/>
    <property type="match status" value="1"/>
</dbReference>
<sequence length="618" mass="70909">MRYVAFLLIILASYTASAAEPWQQWRVDASSSPERWLQTTSEWIETYNNQRQYSELAMAYAIRSEALRYVGNENQAQETIEEGLRFAELSESPVAKSLLRINQTWYYLQRGLLGQAATSAVYAAEAAKKTNNDNLLIEADMLHAQVFHKSGDISRALEILESLEQQQYSDMARLQVEYHSLIGAIYLDVGATNIALDHMLNALQIARDKLGKWDVSVLEYNMGRAYLSNQEYQQASQHLKTALSLSRSINDDLGIAYALYRLAEIEQIEGRTRPALELMQQALPVFKKVGAHPMEAEIRLGISRIHLVNKELTKLKASLTAAESLINTLSDPELKQSLHELLSEYHQQTGNFERALTDYKQSVQFLLEHQRAIQQKQIQEIMVRLEIREQEATNELLKKENQVQQLQLKEQQTSNYLMVWLLLSGAAIFLLISYFLFQQMKSRKRYAELALKDDLTGAPNRRAIVRFCKQGLAQVKQNQRRLALAIIDFDYFKQINDNFGHDVGDHVLQRFAEVTQNCLRSNDKFGRMGGEEWLLVFFDADENDAELIFGRLLEMINKKPIQGLPQDYRVTFSMGFAAATQQDDFESLYKRADDVLYDAKHKGRQRLQVAPEPMVADS</sequence>
<keyword evidence="4" id="KW-0802">TPR repeat</keyword>
<dbReference type="PANTHER" id="PTHR45138">
    <property type="entry name" value="REGULATORY COMPONENTS OF SENSORY TRANSDUCTION SYSTEM"/>
    <property type="match status" value="1"/>
</dbReference>
<evidence type="ECO:0000256" key="2">
    <source>
        <dbReference type="ARBA" id="ARBA00012528"/>
    </source>
</evidence>
<gene>
    <name evidence="9" type="ORF">CWI81_05665</name>
</gene>
<dbReference type="InterPro" id="IPR043128">
    <property type="entry name" value="Rev_trsase/Diguanyl_cyclase"/>
</dbReference>
<proteinExistence type="predicted"/>
<keyword evidence="6" id="KW-0472">Membrane</keyword>
<dbReference type="NCBIfam" id="TIGR00254">
    <property type="entry name" value="GGDEF"/>
    <property type="match status" value="1"/>
</dbReference>
<dbReference type="GO" id="GO:1902201">
    <property type="term" value="P:negative regulation of bacterial-type flagellum-dependent cell motility"/>
    <property type="evidence" value="ECO:0007669"/>
    <property type="project" value="TreeGrafter"/>
</dbReference>
<dbReference type="SUPFAM" id="SSF48452">
    <property type="entry name" value="TPR-like"/>
    <property type="match status" value="1"/>
</dbReference>